<dbReference type="InterPro" id="IPR036412">
    <property type="entry name" value="HAD-like_sf"/>
</dbReference>
<reference evidence="2" key="1">
    <citation type="journal article" date="2018" name="Nat. Microbiol.">
        <title>Leveraging single-cell genomics to expand the fungal tree of life.</title>
        <authorList>
            <person name="Ahrendt S.R."/>
            <person name="Quandt C.A."/>
            <person name="Ciobanu D."/>
            <person name="Clum A."/>
            <person name="Salamov A."/>
            <person name="Andreopoulos B."/>
            <person name="Cheng J.F."/>
            <person name="Woyke T."/>
            <person name="Pelin A."/>
            <person name="Henrissat B."/>
            <person name="Reynolds N.K."/>
            <person name="Benny G.L."/>
            <person name="Smith M.E."/>
            <person name="James T.Y."/>
            <person name="Grigoriev I.V."/>
        </authorList>
    </citation>
    <scope>NUCLEOTIDE SEQUENCE [LARGE SCALE GENOMIC DNA]</scope>
    <source>
        <strain evidence="2">Benny S71-1</strain>
    </source>
</reference>
<dbReference type="PANTHER" id="PTHR46191:SF2">
    <property type="entry name" value="HALOACID DEHALOGENASE-LIKE HYDROLASE DOMAIN-CONTAINING PROTEIN 3"/>
    <property type="match status" value="1"/>
</dbReference>
<keyword evidence="2" id="KW-1185">Reference proteome</keyword>
<gene>
    <name evidence="1" type="ORF">SYNPS1DRAFT_22967</name>
</gene>
<dbReference type="OrthoDB" id="444127at2759"/>
<dbReference type="SUPFAM" id="SSF56784">
    <property type="entry name" value="HAD-like"/>
    <property type="match status" value="1"/>
</dbReference>
<dbReference type="AlphaFoldDB" id="A0A4P9YY36"/>
<dbReference type="Proteomes" id="UP000278143">
    <property type="component" value="Unassembled WGS sequence"/>
</dbReference>
<name>A0A4P9YY36_9FUNG</name>
<protein>
    <submittedName>
        <fullName evidence="1">HAD-like domain-containing protein</fullName>
    </submittedName>
</protein>
<dbReference type="PANTHER" id="PTHR46191">
    <property type="match status" value="1"/>
</dbReference>
<sequence>MGTLFYPRISIGQQYQRQWPVYGRPAVTASADGRASPTRSFRGSVYDWWRQVVLDTFYEAGTPRRALQPVQDRLFDDLWHDFGRARHYALYPDTLTTLQALQAWPSASASPVLGILSNVDARIHVALRALGIADYFHFVLCSEELGYEKPDRRAFEAALMRAHIDDPRDALHVGDDYRRLP</sequence>
<dbReference type="Gene3D" id="3.40.50.1000">
    <property type="entry name" value="HAD superfamily/HAD-like"/>
    <property type="match status" value="1"/>
</dbReference>
<dbReference type="InterPro" id="IPR051828">
    <property type="entry name" value="HAD-like_hydrolase_domain"/>
</dbReference>
<dbReference type="InterPro" id="IPR006439">
    <property type="entry name" value="HAD-SF_hydro_IA"/>
</dbReference>
<dbReference type="Gene3D" id="1.20.120.1600">
    <property type="match status" value="1"/>
</dbReference>
<accession>A0A4P9YY36</accession>
<dbReference type="Pfam" id="PF00702">
    <property type="entry name" value="Hydrolase"/>
    <property type="match status" value="1"/>
</dbReference>
<organism evidence="1 2">
    <name type="scientific">Syncephalis pseudoplumigaleata</name>
    <dbReference type="NCBI Taxonomy" id="1712513"/>
    <lineage>
        <taxon>Eukaryota</taxon>
        <taxon>Fungi</taxon>
        <taxon>Fungi incertae sedis</taxon>
        <taxon>Zoopagomycota</taxon>
        <taxon>Zoopagomycotina</taxon>
        <taxon>Zoopagomycetes</taxon>
        <taxon>Zoopagales</taxon>
        <taxon>Piptocephalidaceae</taxon>
        <taxon>Syncephalis</taxon>
    </lineage>
</organism>
<dbReference type="InterPro" id="IPR023214">
    <property type="entry name" value="HAD_sf"/>
</dbReference>
<dbReference type="GO" id="GO:0016791">
    <property type="term" value="F:phosphatase activity"/>
    <property type="evidence" value="ECO:0007669"/>
    <property type="project" value="UniProtKB-ARBA"/>
</dbReference>
<evidence type="ECO:0000313" key="1">
    <source>
        <dbReference type="EMBL" id="RKP25006.1"/>
    </source>
</evidence>
<evidence type="ECO:0000313" key="2">
    <source>
        <dbReference type="Proteomes" id="UP000278143"/>
    </source>
</evidence>
<dbReference type="NCBIfam" id="TIGR01549">
    <property type="entry name" value="HAD-SF-IA-v1"/>
    <property type="match status" value="1"/>
</dbReference>
<dbReference type="EMBL" id="KZ989929">
    <property type="protein sequence ID" value="RKP25006.1"/>
    <property type="molecule type" value="Genomic_DNA"/>
</dbReference>
<proteinExistence type="predicted"/>